<evidence type="ECO:0000256" key="1">
    <source>
        <dbReference type="SAM" id="Phobius"/>
    </source>
</evidence>
<keyword evidence="2" id="KW-0614">Plasmid</keyword>
<evidence type="ECO:0000313" key="2">
    <source>
        <dbReference type="EMBL" id="CBW76672.1"/>
    </source>
</evidence>
<organism evidence="2 3">
    <name type="scientific">Mycetohabitans rhizoxinica (strain DSM 19002 / CIP 109453 / HKI 454)</name>
    <name type="common">Paraburkholderia rhizoxinica</name>
    <dbReference type="NCBI Taxonomy" id="882378"/>
    <lineage>
        <taxon>Bacteria</taxon>
        <taxon>Pseudomonadati</taxon>
        <taxon>Pseudomonadota</taxon>
        <taxon>Betaproteobacteria</taxon>
        <taxon>Burkholderiales</taxon>
        <taxon>Burkholderiaceae</taxon>
        <taxon>Mycetohabitans</taxon>
    </lineage>
</organism>
<keyword evidence="1" id="KW-0812">Transmembrane</keyword>
<keyword evidence="1" id="KW-0472">Membrane</keyword>
<dbReference type="KEGG" id="brh:RBRH_00595"/>
<dbReference type="Proteomes" id="UP000007437">
    <property type="component" value="Plasmid pBRH01"/>
</dbReference>
<geneLocation type="plasmid" evidence="2 3">
    <name>pBRH01</name>
</geneLocation>
<dbReference type="EMBL" id="FR687360">
    <property type="protein sequence ID" value="CBW76672.1"/>
    <property type="molecule type" value="Genomic_DNA"/>
</dbReference>
<gene>
    <name evidence="2" type="ordered locus">RBRH_00595</name>
</gene>
<dbReference type="HOGENOM" id="CLU_3213609_0_0_4"/>
<keyword evidence="1" id="KW-1133">Transmembrane helix</keyword>
<sequence length="44" mass="5358">MPRRREVIVFKLGYFFIFFPPDVVFIQQKRLLRCTRSLTGRLIV</sequence>
<name>E5AU99_MYCRK</name>
<feature type="transmembrane region" description="Helical" evidence="1">
    <location>
        <begin position="7"/>
        <end position="26"/>
    </location>
</feature>
<protein>
    <submittedName>
        <fullName evidence="2">Uncharacterized protein</fullName>
    </submittedName>
</protein>
<accession>E5AU99</accession>
<dbReference type="AlphaFoldDB" id="E5AU99"/>
<evidence type="ECO:0000313" key="3">
    <source>
        <dbReference type="Proteomes" id="UP000007437"/>
    </source>
</evidence>
<reference evidence="2 3" key="1">
    <citation type="journal article" date="2011" name="J. Bacteriol.">
        <title>Complete genome sequence of Burkholderia rhizoxinica, an endosymbiont of Rhizopus microsporus.</title>
        <authorList>
            <person name="Lackner G."/>
            <person name="Moebius N."/>
            <person name="Partida-Martinez L."/>
            <person name="Hertweck C."/>
        </authorList>
    </citation>
    <scope>NUCLEOTIDE SEQUENCE [LARGE SCALE GENOMIC DNA]</scope>
    <source>
        <strain evidence="3">DSM 19002 / CIP 109453 / HKI 454</strain>
        <plasmid evidence="2 3">pBRH01</plasmid>
    </source>
</reference>
<proteinExistence type="predicted"/>